<name>A0A1X9NHI1_9GAMM</name>
<dbReference type="NCBIfam" id="TIGR00254">
    <property type="entry name" value="GGDEF"/>
    <property type="match status" value="1"/>
</dbReference>
<dbReference type="KEGG" id="osg:BST96_09675"/>
<dbReference type="SUPFAM" id="SSF55073">
    <property type="entry name" value="Nucleotide cyclase"/>
    <property type="match status" value="1"/>
</dbReference>
<dbReference type="InterPro" id="IPR000160">
    <property type="entry name" value="GGDEF_dom"/>
</dbReference>
<evidence type="ECO:0000256" key="4">
    <source>
        <dbReference type="SAM" id="Coils"/>
    </source>
</evidence>
<dbReference type="PANTHER" id="PTHR45138">
    <property type="entry name" value="REGULATORY COMPONENTS OF SENSORY TRANSDUCTION SYSTEM"/>
    <property type="match status" value="1"/>
</dbReference>
<feature type="coiled-coil region" evidence="4">
    <location>
        <begin position="138"/>
        <end position="172"/>
    </location>
</feature>
<dbReference type="InterPro" id="IPR043128">
    <property type="entry name" value="Rev_trsase/Diguanyl_cyclase"/>
</dbReference>
<proteinExistence type="predicted"/>
<dbReference type="Pfam" id="PF00990">
    <property type="entry name" value="GGDEF"/>
    <property type="match status" value="1"/>
</dbReference>
<dbReference type="Gene3D" id="3.30.70.270">
    <property type="match status" value="1"/>
</dbReference>
<dbReference type="GO" id="GO:0043709">
    <property type="term" value="P:cell adhesion involved in single-species biofilm formation"/>
    <property type="evidence" value="ECO:0007669"/>
    <property type="project" value="TreeGrafter"/>
</dbReference>
<dbReference type="GO" id="GO:0052621">
    <property type="term" value="F:diguanylate cyclase activity"/>
    <property type="evidence" value="ECO:0007669"/>
    <property type="project" value="UniProtKB-EC"/>
</dbReference>
<evidence type="ECO:0000256" key="3">
    <source>
        <dbReference type="ARBA" id="ARBA00034247"/>
    </source>
</evidence>
<dbReference type="InterPro" id="IPR050469">
    <property type="entry name" value="Diguanylate_Cyclase"/>
</dbReference>
<comment type="catalytic activity">
    <reaction evidence="3">
        <text>2 GTP = 3',3'-c-di-GMP + 2 diphosphate</text>
        <dbReference type="Rhea" id="RHEA:24898"/>
        <dbReference type="ChEBI" id="CHEBI:33019"/>
        <dbReference type="ChEBI" id="CHEBI:37565"/>
        <dbReference type="ChEBI" id="CHEBI:58805"/>
        <dbReference type="EC" id="2.7.7.65"/>
    </reaction>
</comment>
<evidence type="ECO:0000313" key="7">
    <source>
        <dbReference type="Proteomes" id="UP000193450"/>
    </source>
</evidence>
<organism evidence="6 7">
    <name type="scientific">Oceanicoccus sagamiensis</name>
    <dbReference type="NCBI Taxonomy" id="716816"/>
    <lineage>
        <taxon>Bacteria</taxon>
        <taxon>Pseudomonadati</taxon>
        <taxon>Pseudomonadota</taxon>
        <taxon>Gammaproteobacteria</taxon>
        <taxon>Cellvibrionales</taxon>
        <taxon>Spongiibacteraceae</taxon>
        <taxon>Oceanicoccus</taxon>
    </lineage>
</organism>
<keyword evidence="4" id="KW-0175">Coiled coil</keyword>
<gene>
    <name evidence="6" type="ORF">BST96_09675</name>
</gene>
<dbReference type="EC" id="2.7.7.65" evidence="2"/>
<feature type="domain" description="GGDEF" evidence="5">
    <location>
        <begin position="203"/>
        <end position="338"/>
    </location>
</feature>
<dbReference type="InterPro" id="IPR029787">
    <property type="entry name" value="Nucleotide_cyclase"/>
</dbReference>
<dbReference type="AlphaFoldDB" id="A0A1X9NHI1"/>
<dbReference type="CDD" id="cd01949">
    <property type="entry name" value="GGDEF"/>
    <property type="match status" value="1"/>
</dbReference>
<dbReference type="GO" id="GO:0005886">
    <property type="term" value="C:plasma membrane"/>
    <property type="evidence" value="ECO:0007669"/>
    <property type="project" value="TreeGrafter"/>
</dbReference>
<accession>A0A1X9NHI1</accession>
<protein>
    <recommendedName>
        <fullName evidence="2">diguanylate cyclase</fullName>
        <ecNumber evidence="2">2.7.7.65</ecNumber>
    </recommendedName>
</protein>
<dbReference type="GO" id="GO:1902201">
    <property type="term" value="P:negative regulation of bacterial-type flagellum-dependent cell motility"/>
    <property type="evidence" value="ECO:0007669"/>
    <property type="project" value="TreeGrafter"/>
</dbReference>
<evidence type="ECO:0000256" key="1">
    <source>
        <dbReference type="ARBA" id="ARBA00001946"/>
    </source>
</evidence>
<dbReference type="RefSeq" id="WP_085758510.1">
    <property type="nucleotide sequence ID" value="NZ_CP019343.1"/>
</dbReference>
<dbReference type="Proteomes" id="UP000193450">
    <property type="component" value="Chromosome"/>
</dbReference>
<reference evidence="6 7" key="1">
    <citation type="submission" date="2016-11" db="EMBL/GenBank/DDBJ databases">
        <title>Trade-off between light-utilization and light-protection in marine flavobacteria.</title>
        <authorList>
            <person name="Kumagai Y."/>
        </authorList>
    </citation>
    <scope>NUCLEOTIDE SEQUENCE [LARGE SCALE GENOMIC DNA]</scope>
    <source>
        <strain evidence="6 7">NBRC 107125</strain>
    </source>
</reference>
<dbReference type="EMBL" id="CP019343">
    <property type="protein sequence ID" value="ARN74367.1"/>
    <property type="molecule type" value="Genomic_DNA"/>
</dbReference>
<evidence type="ECO:0000313" key="6">
    <source>
        <dbReference type="EMBL" id="ARN74367.1"/>
    </source>
</evidence>
<dbReference type="PROSITE" id="PS50887">
    <property type="entry name" value="GGDEF"/>
    <property type="match status" value="1"/>
</dbReference>
<evidence type="ECO:0000256" key="2">
    <source>
        <dbReference type="ARBA" id="ARBA00012528"/>
    </source>
</evidence>
<dbReference type="STRING" id="716816.BST96_09675"/>
<evidence type="ECO:0000259" key="5">
    <source>
        <dbReference type="PROSITE" id="PS50887"/>
    </source>
</evidence>
<comment type="cofactor">
    <cofactor evidence="1">
        <name>Mg(2+)</name>
        <dbReference type="ChEBI" id="CHEBI:18420"/>
    </cofactor>
</comment>
<dbReference type="FunFam" id="3.30.70.270:FF:000001">
    <property type="entry name" value="Diguanylate cyclase domain protein"/>
    <property type="match status" value="1"/>
</dbReference>
<dbReference type="OrthoDB" id="9812260at2"/>
<dbReference type="PANTHER" id="PTHR45138:SF9">
    <property type="entry name" value="DIGUANYLATE CYCLASE DGCM-RELATED"/>
    <property type="match status" value="1"/>
</dbReference>
<sequence>MHNKLQAKLLLDSTLENLDNYKLSPQPDNYRLWFEYAAGSIDQLNNDIDTMITQQKAITEAVCQKLFIQHIASHDQRDIDDTRIAIGDMLNVMVDHLKDWDSSSNQFSDKLSECIRKLDNDPSIGEVKEIVATVTDQAKQARNANQNIQTTLHNLSDEILTLRQDVDRLGNDALTDSLTQIMNRRGYDAALKNATEKSLAEGTTCSLVVLDIDDFKRVNDDFGHQVGDKILKFIASTLGKNVRGNDILARYGGEEFAIILPDTNFEGAMRVAENLRKAVAARQLTTGSNGKVIGRITASIGVSCFRQGEELDDFFDRVDKLMYQAKQKGKDQVIGESV</sequence>
<dbReference type="SMART" id="SM00267">
    <property type="entry name" value="GGDEF"/>
    <property type="match status" value="1"/>
</dbReference>
<keyword evidence="7" id="KW-1185">Reference proteome</keyword>